<dbReference type="EMBL" id="RHIB01000004">
    <property type="protein sequence ID" value="RNA66255.1"/>
    <property type="molecule type" value="Genomic_DNA"/>
</dbReference>
<accession>A0A3M7TNS1</accession>
<keyword evidence="1" id="KW-0472">Membrane</keyword>
<sequence>MSYRELHVHHEIRYMRKASRSFYMNAFIFGVIATLLFCNTLLCLYYLIFDPLAIGDRQLFQLIQSIIGAFSIALFIEAFYQKRIGQVKKLAHIRKRIKASVYFSKTDKKKFIKMLRARSTDRVSVFREFLQKEERLKSQKDLRNYY</sequence>
<dbReference type="Proteomes" id="UP000278746">
    <property type="component" value="Unassembled WGS sequence"/>
</dbReference>
<feature type="transmembrane region" description="Helical" evidence="1">
    <location>
        <begin position="59"/>
        <end position="80"/>
    </location>
</feature>
<proteinExistence type="predicted"/>
<organism evidence="2 3">
    <name type="scientific">Alteribacter keqinensis</name>
    <dbReference type="NCBI Taxonomy" id="2483800"/>
    <lineage>
        <taxon>Bacteria</taxon>
        <taxon>Bacillati</taxon>
        <taxon>Bacillota</taxon>
        <taxon>Bacilli</taxon>
        <taxon>Bacillales</taxon>
        <taxon>Bacillaceae</taxon>
        <taxon>Alteribacter</taxon>
    </lineage>
</organism>
<dbReference type="RefSeq" id="WP_122901674.1">
    <property type="nucleotide sequence ID" value="NZ_RHIB01000004.1"/>
</dbReference>
<protein>
    <submittedName>
        <fullName evidence="2">Uncharacterized protein</fullName>
    </submittedName>
</protein>
<evidence type="ECO:0000313" key="2">
    <source>
        <dbReference type="EMBL" id="RNA66255.1"/>
    </source>
</evidence>
<comment type="caution">
    <text evidence="2">The sequence shown here is derived from an EMBL/GenBank/DDBJ whole genome shotgun (WGS) entry which is preliminary data.</text>
</comment>
<evidence type="ECO:0000256" key="1">
    <source>
        <dbReference type="SAM" id="Phobius"/>
    </source>
</evidence>
<dbReference type="OrthoDB" id="9830295at2"/>
<dbReference type="Pfam" id="PF17370">
    <property type="entry name" value="DUF5392"/>
    <property type="match status" value="1"/>
</dbReference>
<evidence type="ECO:0000313" key="3">
    <source>
        <dbReference type="Proteomes" id="UP000278746"/>
    </source>
</evidence>
<reference evidence="2 3" key="1">
    <citation type="submission" date="2018-10" db="EMBL/GenBank/DDBJ databases">
        <title>Bacillus Keqinensis sp. nov., a moderately halophilic bacterium isolated from a saline-alkaline lake.</title>
        <authorList>
            <person name="Wang H."/>
        </authorList>
    </citation>
    <scope>NUCLEOTIDE SEQUENCE [LARGE SCALE GENOMIC DNA]</scope>
    <source>
        <strain evidence="2 3">KQ-3</strain>
    </source>
</reference>
<dbReference type="InterPro" id="IPR020205">
    <property type="entry name" value="Uncharacterised_YwnF_TM"/>
</dbReference>
<keyword evidence="1" id="KW-1133">Transmembrane helix</keyword>
<dbReference type="AlphaFoldDB" id="A0A3M7TNS1"/>
<name>A0A3M7TNS1_9BACI</name>
<keyword evidence="1" id="KW-0812">Transmembrane</keyword>
<feature type="transmembrane region" description="Helical" evidence="1">
    <location>
        <begin position="21"/>
        <end position="47"/>
    </location>
</feature>
<gene>
    <name evidence="2" type="ORF">EBO34_19225</name>
</gene>
<keyword evidence="3" id="KW-1185">Reference proteome</keyword>